<protein>
    <submittedName>
        <fullName evidence="1">Uncharacterized protein</fullName>
    </submittedName>
</protein>
<proteinExistence type="predicted"/>
<reference evidence="1" key="1">
    <citation type="submission" date="2014-11" db="EMBL/GenBank/DDBJ databases">
        <authorList>
            <person name="Amaro Gonzalez C."/>
        </authorList>
    </citation>
    <scope>NUCLEOTIDE SEQUENCE</scope>
</reference>
<reference evidence="1" key="2">
    <citation type="journal article" date="2015" name="Fish Shellfish Immunol.">
        <title>Early steps in the European eel (Anguilla anguilla)-Vibrio vulnificus interaction in the gills: Role of the RtxA13 toxin.</title>
        <authorList>
            <person name="Callol A."/>
            <person name="Pajuelo D."/>
            <person name="Ebbesson L."/>
            <person name="Teles M."/>
            <person name="MacKenzie S."/>
            <person name="Amaro C."/>
        </authorList>
    </citation>
    <scope>NUCLEOTIDE SEQUENCE</scope>
</reference>
<dbReference type="EMBL" id="GBXM01046380">
    <property type="protein sequence ID" value="JAH62197.1"/>
    <property type="molecule type" value="Transcribed_RNA"/>
</dbReference>
<accession>A0A0E9U8X5</accession>
<name>A0A0E9U8X5_ANGAN</name>
<evidence type="ECO:0000313" key="1">
    <source>
        <dbReference type="EMBL" id="JAH62197.1"/>
    </source>
</evidence>
<sequence>MLICQFIIQLCALQGVGLGYLTVRY</sequence>
<dbReference type="AlphaFoldDB" id="A0A0E9U8X5"/>
<organism evidence="1">
    <name type="scientific">Anguilla anguilla</name>
    <name type="common">European freshwater eel</name>
    <name type="synonym">Muraena anguilla</name>
    <dbReference type="NCBI Taxonomy" id="7936"/>
    <lineage>
        <taxon>Eukaryota</taxon>
        <taxon>Metazoa</taxon>
        <taxon>Chordata</taxon>
        <taxon>Craniata</taxon>
        <taxon>Vertebrata</taxon>
        <taxon>Euteleostomi</taxon>
        <taxon>Actinopterygii</taxon>
        <taxon>Neopterygii</taxon>
        <taxon>Teleostei</taxon>
        <taxon>Anguilliformes</taxon>
        <taxon>Anguillidae</taxon>
        <taxon>Anguilla</taxon>
    </lineage>
</organism>